<dbReference type="InterPro" id="IPR011989">
    <property type="entry name" value="ARM-like"/>
</dbReference>
<name>A0A1F6CB29_HANXR</name>
<evidence type="ECO:0000313" key="1">
    <source>
        <dbReference type="EMBL" id="OGG46404.1"/>
    </source>
</evidence>
<reference evidence="1 2" key="1">
    <citation type="journal article" date="2016" name="Nat. Commun.">
        <title>Thousands of microbial genomes shed light on interconnected biogeochemical processes in an aquifer system.</title>
        <authorList>
            <person name="Anantharaman K."/>
            <person name="Brown C.T."/>
            <person name="Hug L.A."/>
            <person name="Sharon I."/>
            <person name="Castelle C.J."/>
            <person name="Probst A.J."/>
            <person name="Thomas B.C."/>
            <person name="Singh A."/>
            <person name="Wilkins M.J."/>
            <person name="Karaoz U."/>
            <person name="Brodie E.L."/>
            <person name="Williams K.H."/>
            <person name="Hubbard S.S."/>
            <person name="Banfield J.F."/>
        </authorList>
    </citation>
    <scope>NUCLEOTIDE SEQUENCE [LARGE SCALE GENOMIC DNA]</scope>
    <source>
        <strain evidence="2">RIFCSPLOWO2_12_FULL_64_10</strain>
    </source>
</reference>
<sequence length="297" mass="32693">MNAGVLDLVRTRLSRGLRAQGANGIGLSNGPMSSAAVPSSGGELQDLSPFRLLSLVEKSLKRPAGAQKAFDPEAIRSKVRDYLSHEDWKTRNVGVKLVGLIGYREMLPTLLDMLRDRTPDTLLRRLFGGDFRQVGFIRRNIVRTVGDLGIYSPEVEGALMEALTDPYYEVRACSAATFRRLSTQVEADPDVERGLLRCLRDRSFEVVMEAALALGKVGGAGATGPVLGLYTHRNWRVREAALQTTHDLIERGVLCDADAVEGALNDLLIPCPSFKPNFPLRGALRDLAQDLIRLRQR</sequence>
<dbReference type="EMBL" id="MFKF01000319">
    <property type="protein sequence ID" value="OGG46404.1"/>
    <property type="molecule type" value="Genomic_DNA"/>
</dbReference>
<comment type="caution">
    <text evidence="1">The sequence shown here is derived from an EMBL/GenBank/DDBJ whole genome shotgun (WGS) entry which is preliminary data.</text>
</comment>
<accession>A0A1F6CB29</accession>
<proteinExistence type="predicted"/>
<dbReference type="SUPFAM" id="SSF48371">
    <property type="entry name" value="ARM repeat"/>
    <property type="match status" value="1"/>
</dbReference>
<dbReference type="Proteomes" id="UP000178606">
    <property type="component" value="Unassembled WGS sequence"/>
</dbReference>
<dbReference type="Gene3D" id="1.25.10.10">
    <property type="entry name" value="Leucine-rich Repeat Variant"/>
    <property type="match status" value="1"/>
</dbReference>
<dbReference type="AlphaFoldDB" id="A0A1F6CB29"/>
<organism evidence="1 2">
    <name type="scientific">Handelsmanbacteria sp. (strain RIFCSPLOWO2_12_FULL_64_10)</name>
    <dbReference type="NCBI Taxonomy" id="1817868"/>
    <lineage>
        <taxon>Bacteria</taxon>
        <taxon>Candidatus Handelsmaniibacteriota</taxon>
    </lineage>
</organism>
<evidence type="ECO:0000313" key="2">
    <source>
        <dbReference type="Proteomes" id="UP000178606"/>
    </source>
</evidence>
<protein>
    <recommendedName>
        <fullName evidence="3">HEAT repeat domain-containing protein</fullName>
    </recommendedName>
</protein>
<evidence type="ECO:0008006" key="3">
    <source>
        <dbReference type="Google" id="ProtNLM"/>
    </source>
</evidence>
<dbReference type="InterPro" id="IPR016024">
    <property type="entry name" value="ARM-type_fold"/>
</dbReference>
<gene>
    <name evidence="1" type="ORF">A3F84_19580</name>
</gene>